<keyword evidence="1" id="KW-0479">Metal-binding</keyword>
<dbReference type="PROSITE" id="PS00518">
    <property type="entry name" value="ZF_RING_1"/>
    <property type="match status" value="1"/>
</dbReference>
<dbReference type="InterPro" id="IPR044592">
    <property type="entry name" value="RING1A/B"/>
</dbReference>
<evidence type="ECO:0000313" key="7">
    <source>
        <dbReference type="EMBL" id="KAG2410183.1"/>
    </source>
</evidence>
<accession>A0A8T0LI40</accession>
<dbReference type="SMART" id="SM00184">
    <property type="entry name" value="RING"/>
    <property type="match status" value="1"/>
</dbReference>
<comment type="caution">
    <text evidence="7">The sequence shown here is derived from an EMBL/GenBank/DDBJ whole genome shotgun (WGS) entry which is preliminary data.</text>
</comment>
<evidence type="ECO:0000256" key="1">
    <source>
        <dbReference type="ARBA" id="ARBA00022723"/>
    </source>
</evidence>
<organism evidence="7 8">
    <name type="scientific">Phaseolus angularis</name>
    <name type="common">Azuki bean</name>
    <name type="synonym">Vigna angularis</name>
    <dbReference type="NCBI Taxonomy" id="3914"/>
    <lineage>
        <taxon>Eukaryota</taxon>
        <taxon>Viridiplantae</taxon>
        <taxon>Streptophyta</taxon>
        <taxon>Embryophyta</taxon>
        <taxon>Tracheophyta</taxon>
        <taxon>Spermatophyta</taxon>
        <taxon>Magnoliopsida</taxon>
        <taxon>eudicotyledons</taxon>
        <taxon>Gunneridae</taxon>
        <taxon>Pentapetalae</taxon>
        <taxon>rosids</taxon>
        <taxon>fabids</taxon>
        <taxon>Fabales</taxon>
        <taxon>Fabaceae</taxon>
        <taxon>Papilionoideae</taxon>
        <taxon>50 kb inversion clade</taxon>
        <taxon>NPAAA clade</taxon>
        <taxon>indigoferoid/millettioid clade</taxon>
        <taxon>Phaseoleae</taxon>
        <taxon>Vigna</taxon>
    </lineage>
</organism>
<dbReference type="AlphaFoldDB" id="A0A8T0LI40"/>
<dbReference type="Proteomes" id="UP000743370">
    <property type="component" value="Unassembled WGS sequence"/>
</dbReference>
<dbReference type="Gene3D" id="3.30.40.10">
    <property type="entry name" value="Zinc/RING finger domain, C3HC4 (zinc finger)"/>
    <property type="match status" value="1"/>
</dbReference>
<dbReference type="PROSITE" id="PS50089">
    <property type="entry name" value="ZF_RING_2"/>
    <property type="match status" value="1"/>
</dbReference>
<evidence type="ECO:0000256" key="4">
    <source>
        <dbReference type="PROSITE-ProRule" id="PRU00175"/>
    </source>
</evidence>
<dbReference type="PANTHER" id="PTHR46537">
    <property type="entry name" value="OS11G0578200 PROTEIN"/>
    <property type="match status" value="1"/>
</dbReference>
<name>A0A8T0LI40_PHAAN</name>
<dbReference type="GO" id="GO:0008270">
    <property type="term" value="F:zinc ion binding"/>
    <property type="evidence" value="ECO:0007669"/>
    <property type="project" value="UniProtKB-KW"/>
</dbReference>
<reference evidence="7 8" key="1">
    <citation type="submission" date="2020-05" db="EMBL/GenBank/DDBJ databases">
        <title>Vigna angularis (adzuki bean) Var. LongXiaoDou No. 4 denovo assembly.</title>
        <authorList>
            <person name="Xiang H."/>
        </authorList>
    </citation>
    <scope>NUCLEOTIDE SEQUENCE [LARGE SCALE GENOMIC DNA]</scope>
    <source>
        <tissue evidence="7">Leaf</tissue>
    </source>
</reference>
<sequence>MSVENAPSSSVENAPCERDTSPRKKKARAIAVAFERMRKCEGKDRRDGRKLRNAGEIQVSNENEVLNDNNAGKELCYGVPRKDGEGQTQIPQESATIHVDREISSSANFHQTNTLLNDQEKKKQEISQNASISEILTNDCAHIEVEKDHVGGVQSLGFGSVHNVTFQSTTKLSDSFSNFDSAANPQLKEEVISLKEKLAIVEEKFKTLKRVMLRFVYIALLVSKSFKLSFCSHIGFGFSENRMSAQKRPHEQPQDEAESEQNGSLSNLDKDKEYAMLYVVMDLSILKCGICRGFIQNTMTLMECFHKFCKECIEKSMRLGLVHKLQSMLLVNKCPVCDVHVDSQLSLKEDSQYDALVTAIVPHVVKYKKKGEVALRVPRRTNDQEASFQQSYASVSGEKARSNRLAKLVDHLRKSDENVDEMEIHLVLISLDEQRIPSLQEPYLLCRPTCSVKTLCKYVEIKAELQADQVELFLIEESEANVVTGNITIDPDKDKLRVLQDEETLAQLYTPNVTNCGHLVEVMVSLFMQHFGTWCLSMVERVVELSLRQLTLVSLRSTASYEAC</sequence>
<feature type="region of interest" description="Disordered" evidence="5">
    <location>
        <begin position="245"/>
        <end position="265"/>
    </location>
</feature>
<gene>
    <name evidence="7" type="ORF">HKW66_Vig0008480</name>
</gene>
<dbReference type="InterPro" id="IPR013083">
    <property type="entry name" value="Znf_RING/FYVE/PHD"/>
</dbReference>
<feature type="domain" description="RING-type" evidence="6">
    <location>
        <begin position="288"/>
        <end position="338"/>
    </location>
</feature>
<feature type="compositionally biased region" description="Polar residues" evidence="5">
    <location>
        <begin position="1"/>
        <end position="12"/>
    </location>
</feature>
<evidence type="ECO:0000256" key="5">
    <source>
        <dbReference type="SAM" id="MobiDB-lite"/>
    </source>
</evidence>
<evidence type="ECO:0000313" key="8">
    <source>
        <dbReference type="Proteomes" id="UP000743370"/>
    </source>
</evidence>
<dbReference type="EMBL" id="JABFOF010000001">
    <property type="protein sequence ID" value="KAG2410183.1"/>
    <property type="molecule type" value="Genomic_DNA"/>
</dbReference>
<dbReference type="InterPro" id="IPR001841">
    <property type="entry name" value="Znf_RING"/>
</dbReference>
<dbReference type="PANTHER" id="PTHR46537:SF3">
    <property type="entry name" value="E3 UBIQUITIN-PROTEIN LIGASE RING1A"/>
    <property type="match status" value="1"/>
</dbReference>
<protein>
    <submittedName>
        <fullName evidence="7">Putative E3 ubiquitin-protein</fullName>
    </submittedName>
</protein>
<dbReference type="InterPro" id="IPR017907">
    <property type="entry name" value="Znf_RING_CS"/>
</dbReference>
<feature type="region of interest" description="Disordered" evidence="5">
    <location>
        <begin position="1"/>
        <end position="27"/>
    </location>
</feature>
<evidence type="ECO:0000259" key="6">
    <source>
        <dbReference type="PROSITE" id="PS50089"/>
    </source>
</evidence>
<dbReference type="SUPFAM" id="SSF57850">
    <property type="entry name" value="RING/U-box"/>
    <property type="match status" value="1"/>
</dbReference>
<keyword evidence="3" id="KW-0862">Zinc</keyword>
<keyword evidence="2 4" id="KW-0863">Zinc-finger</keyword>
<evidence type="ECO:0000256" key="2">
    <source>
        <dbReference type="ARBA" id="ARBA00022771"/>
    </source>
</evidence>
<proteinExistence type="predicted"/>
<dbReference type="Pfam" id="PF13923">
    <property type="entry name" value="zf-C3HC4_2"/>
    <property type="match status" value="1"/>
</dbReference>
<evidence type="ECO:0000256" key="3">
    <source>
        <dbReference type="ARBA" id="ARBA00022833"/>
    </source>
</evidence>